<dbReference type="Proteomes" id="UP000202485">
    <property type="component" value="Unassembled WGS sequence"/>
</dbReference>
<dbReference type="SUPFAM" id="SSF53850">
    <property type="entry name" value="Periplasmic binding protein-like II"/>
    <property type="match status" value="1"/>
</dbReference>
<feature type="chain" id="PRO_5013235014" evidence="3">
    <location>
        <begin position="23"/>
        <end position="433"/>
    </location>
</feature>
<dbReference type="PANTHER" id="PTHR43649:SF12">
    <property type="entry name" value="DIACETYLCHITOBIOSE BINDING PROTEIN DASA"/>
    <property type="match status" value="1"/>
</dbReference>
<dbReference type="GO" id="GO:0042597">
    <property type="term" value="C:periplasmic space"/>
    <property type="evidence" value="ECO:0007669"/>
    <property type="project" value="UniProtKB-SubCell"/>
</dbReference>
<evidence type="ECO:0000313" key="4">
    <source>
        <dbReference type="EMBL" id="SMX40385.1"/>
    </source>
</evidence>
<evidence type="ECO:0000256" key="1">
    <source>
        <dbReference type="ARBA" id="ARBA00004418"/>
    </source>
</evidence>
<dbReference type="InterPro" id="IPR006059">
    <property type="entry name" value="SBP"/>
</dbReference>
<dbReference type="PANTHER" id="PTHR43649">
    <property type="entry name" value="ARABINOSE-BINDING PROTEIN-RELATED"/>
    <property type="match status" value="1"/>
</dbReference>
<protein>
    <submittedName>
        <fullName evidence="4">Putative ABC transporter-binding protein</fullName>
    </submittedName>
</protein>
<feature type="signal peptide" evidence="3">
    <location>
        <begin position="1"/>
        <end position="22"/>
    </location>
</feature>
<reference evidence="5" key="1">
    <citation type="submission" date="2017-05" db="EMBL/GenBank/DDBJ databases">
        <authorList>
            <person name="Rodrigo-Torres L."/>
            <person name="Arahal R. D."/>
            <person name="Lucena T."/>
        </authorList>
    </citation>
    <scope>NUCLEOTIDE SEQUENCE [LARGE SCALE GENOMIC DNA]</scope>
    <source>
        <strain evidence="5">CECT 8715</strain>
    </source>
</reference>
<keyword evidence="5" id="KW-1185">Reference proteome</keyword>
<keyword evidence="3" id="KW-0732">Signal</keyword>
<name>A0A238KC40_9RHOB</name>
<accession>A0A238KC40</accession>
<comment type="similarity">
    <text evidence="2">Belongs to the bacterial solute-binding protein 1 family.</text>
</comment>
<dbReference type="AlphaFoldDB" id="A0A238KC40"/>
<sequence length="433" mass="47360">MYLKSVLWAASAAALTAGAASAETITIATVNNGDMIRMQKYTDKFTEATGHEVEWVTLEENVLRQRVTTDISTKGGQFDIMTIGMYETPIWGANGWLVPLDGMSAEYDVDDILPAMRGGLSHDGTLYAAPFYGESSMIMYRTDLMEKAGLEMPEAPTWQFIREAAAAMTDRDNDINGICLRGKAGWGEGGAFITVTANSFGARWFDEDWKPQFDQPEWKEALTFFVDMMNESGPAGYATNGFNENLSLFQQGKCGMWIDATVAASFVTNPNDSTVADQVGFALAPNSEGVDKRANWLWAWALAIPAGTQKEDAAKQFIEWATSKDYIELVAENEGWANVPPGARQSLYENPNYKDIPFAQMTLKSILAADPENCCVKPTPYTGIQFVAIPEFAGIATQVSQEFSAVYAGQQSVDEALAKAQAFTAEEMEAAGY</sequence>
<evidence type="ECO:0000256" key="3">
    <source>
        <dbReference type="SAM" id="SignalP"/>
    </source>
</evidence>
<dbReference type="CDD" id="cd13585">
    <property type="entry name" value="PBP2_TMBP_like"/>
    <property type="match status" value="1"/>
</dbReference>
<dbReference type="EMBL" id="FXYG01000002">
    <property type="protein sequence ID" value="SMX40385.1"/>
    <property type="molecule type" value="Genomic_DNA"/>
</dbReference>
<evidence type="ECO:0000256" key="2">
    <source>
        <dbReference type="ARBA" id="ARBA00008520"/>
    </source>
</evidence>
<dbReference type="OrthoDB" id="9804061at2"/>
<dbReference type="Pfam" id="PF01547">
    <property type="entry name" value="SBP_bac_1"/>
    <property type="match status" value="1"/>
</dbReference>
<organism evidence="4 5">
    <name type="scientific">Ruegeria arenilitoris</name>
    <dbReference type="NCBI Taxonomy" id="1173585"/>
    <lineage>
        <taxon>Bacteria</taxon>
        <taxon>Pseudomonadati</taxon>
        <taxon>Pseudomonadota</taxon>
        <taxon>Alphaproteobacteria</taxon>
        <taxon>Rhodobacterales</taxon>
        <taxon>Roseobacteraceae</taxon>
        <taxon>Ruegeria</taxon>
    </lineage>
</organism>
<evidence type="ECO:0000313" key="5">
    <source>
        <dbReference type="Proteomes" id="UP000202485"/>
    </source>
</evidence>
<dbReference type="Gene3D" id="3.40.190.10">
    <property type="entry name" value="Periplasmic binding protein-like II"/>
    <property type="match status" value="2"/>
</dbReference>
<dbReference type="InterPro" id="IPR050490">
    <property type="entry name" value="Bact_solute-bd_prot1"/>
</dbReference>
<dbReference type="RefSeq" id="WP_093963210.1">
    <property type="nucleotide sequence ID" value="NZ_FXYG01000002.1"/>
</dbReference>
<comment type="subcellular location">
    <subcellularLocation>
        <location evidence="1">Periplasm</location>
    </subcellularLocation>
</comment>
<gene>
    <name evidence="4" type="ORF">RUA8715_01663</name>
</gene>
<proteinExistence type="inferred from homology"/>